<dbReference type="InterPro" id="IPR036343">
    <property type="entry name" value="GluRdtase_N_sf"/>
</dbReference>
<dbReference type="Pfam" id="PF00745">
    <property type="entry name" value="GlutR_dimer"/>
    <property type="match status" value="1"/>
</dbReference>
<comment type="domain">
    <text evidence="9">Possesses an unusual extended V-shaped dimeric structure with each monomer consisting of three distinct domains arranged along a curved 'spinal' alpha-helix. The N-terminal catalytic domain specifically recognizes the glutamate moiety of the substrate. The second domain is the NADPH-binding domain, and the third C-terminal domain is responsible for dimerization.</text>
</comment>
<dbReference type="InterPro" id="IPR036291">
    <property type="entry name" value="NAD(P)-bd_dom_sf"/>
</dbReference>
<accession>A0AAU8A2I8</accession>
<evidence type="ECO:0000259" key="17">
    <source>
        <dbReference type="Pfam" id="PF05201"/>
    </source>
</evidence>
<comment type="similarity">
    <text evidence="2 9 14">Belongs to the glutamyl-tRNA reductase family.</text>
</comment>
<evidence type="ECO:0000256" key="3">
    <source>
        <dbReference type="ARBA" id="ARBA00012970"/>
    </source>
</evidence>
<evidence type="ECO:0000259" key="15">
    <source>
        <dbReference type="Pfam" id="PF00745"/>
    </source>
</evidence>
<keyword evidence="6 9" id="KW-0627">Porphyrin biosynthesis</keyword>
<feature type="binding site" evidence="9 11">
    <location>
        <begin position="55"/>
        <end position="58"/>
    </location>
    <ligand>
        <name>substrate</name>
    </ligand>
</feature>
<dbReference type="InterPro" id="IPR000343">
    <property type="entry name" value="4pyrrol_synth_GluRdtase"/>
</dbReference>
<evidence type="ECO:0000256" key="7">
    <source>
        <dbReference type="ARBA" id="ARBA00047464"/>
    </source>
</evidence>
<evidence type="ECO:0000256" key="5">
    <source>
        <dbReference type="ARBA" id="ARBA00023002"/>
    </source>
</evidence>
<dbReference type="NCBIfam" id="TIGR01035">
    <property type="entry name" value="hemA"/>
    <property type="match status" value="1"/>
</dbReference>
<feature type="active site" description="Nucleophile" evidence="9 10">
    <location>
        <position position="56"/>
    </location>
</feature>
<evidence type="ECO:0000256" key="10">
    <source>
        <dbReference type="PIRSR" id="PIRSR000445-1"/>
    </source>
</evidence>
<dbReference type="InterPro" id="IPR015896">
    <property type="entry name" value="4pyrrol_synth_GluRdtase_dimer"/>
</dbReference>
<dbReference type="InterPro" id="IPR006151">
    <property type="entry name" value="Shikm_DH/Glu-tRNA_Rdtase"/>
</dbReference>
<evidence type="ECO:0000256" key="11">
    <source>
        <dbReference type="PIRSR" id="PIRSR000445-2"/>
    </source>
</evidence>
<dbReference type="FunFam" id="3.40.50.720:FF:000031">
    <property type="entry name" value="Glutamyl-tRNA reductase"/>
    <property type="match status" value="1"/>
</dbReference>
<dbReference type="GO" id="GO:0050661">
    <property type="term" value="F:NADP binding"/>
    <property type="evidence" value="ECO:0007669"/>
    <property type="project" value="InterPro"/>
</dbReference>
<keyword evidence="4 9" id="KW-0521">NADP</keyword>
<dbReference type="HAMAP" id="MF_00087">
    <property type="entry name" value="Glu_tRNA_reductase"/>
    <property type="match status" value="1"/>
</dbReference>
<dbReference type="PIRSF" id="PIRSF000445">
    <property type="entry name" value="4pyrrol_synth_GluRdtase"/>
    <property type="match status" value="1"/>
</dbReference>
<comment type="miscellaneous">
    <text evidence="9">During catalysis, the active site Cys acts as a nucleophile attacking the alpha-carbonyl group of tRNA-bound glutamate with the formation of a thioester intermediate between enzyme and glutamate, and the concomitant release of tRNA(Glu). The thioester intermediate is finally reduced by direct hydride transfer from NADPH, to form the product GSA.</text>
</comment>
<dbReference type="PROSITE" id="PS00747">
    <property type="entry name" value="GLUTR"/>
    <property type="match status" value="1"/>
</dbReference>
<dbReference type="Pfam" id="PF05201">
    <property type="entry name" value="GlutR_N"/>
    <property type="match status" value="1"/>
</dbReference>
<reference evidence="18" key="1">
    <citation type="submission" date="2022-06" db="EMBL/GenBank/DDBJ databases">
        <title>New Polynucleobacter species.</title>
        <authorList>
            <person name="Hahn M.W."/>
        </authorList>
    </citation>
    <scope>NUCLEOTIDE SEQUENCE</scope>
    <source>
        <strain evidence="18">UK-FUSCHL-C3</strain>
    </source>
</reference>
<dbReference type="PANTHER" id="PTHR43013:SF1">
    <property type="entry name" value="GLUTAMYL-TRNA REDUCTASE"/>
    <property type="match status" value="1"/>
</dbReference>
<feature type="domain" description="Tetrapyrrole biosynthesis glutamyl-tRNA reductase dimerisation" evidence="15">
    <location>
        <begin position="334"/>
        <end position="429"/>
    </location>
</feature>
<evidence type="ECO:0000256" key="14">
    <source>
        <dbReference type="RuleBase" id="RU000584"/>
    </source>
</evidence>
<evidence type="ECO:0000256" key="9">
    <source>
        <dbReference type="HAMAP-Rule" id="MF_00087"/>
    </source>
</evidence>
<proteinExistence type="inferred from homology"/>
<name>A0AAU8A2I8_9BURK</name>
<feature type="binding site" evidence="9 11">
    <location>
        <begin position="123"/>
        <end position="125"/>
    </location>
    <ligand>
        <name>substrate</name>
    </ligand>
</feature>
<evidence type="ECO:0000259" key="16">
    <source>
        <dbReference type="Pfam" id="PF01488"/>
    </source>
</evidence>
<evidence type="ECO:0000256" key="13">
    <source>
        <dbReference type="PIRSR" id="PIRSR000445-4"/>
    </source>
</evidence>
<evidence type="ECO:0000256" key="8">
    <source>
        <dbReference type="ARBA" id="ARBA00068659"/>
    </source>
</evidence>
<dbReference type="Gene3D" id="3.30.460.30">
    <property type="entry name" value="Glutamyl-tRNA reductase, N-terminal domain"/>
    <property type="match status" value="1"/>
</dbReference>
<evidence type="ECO:0000256" key="4">
    <source>
        <dbReference type="ARBA" id="ARBA00022857"/>
    </source>
</evidence>
<dbReference type="Pfam" id="PF01488">
    <property type="entry name" value="Shikimate_DH"/>
    <property type="match status" value="1"/>
</dbReference>
<comment type="catalytic activity">
    <reaction evidence="7 9 14">
        <text>(S)-4-amino-5-oxopentanoate + tRNA(Glu) + NADP(+) = L-glutamyl-tRNA(Glu) + NADPH + H(+)</text>
        <dbReference type="Rhea" id="RHEA:12344"/>
        <dbReference type="Rhea" id="RHEA-COMP:9663"/>
        <dbReference type="Rhea" id="RHEA-COMP:9680"/>
        <dbReference type="ChEBI" id="CHEBI:15378"/>
        <dbReference type="ChEBI" id="CHEBI:57501"/>
        <dbReference type="ChEBI" id="CHEBI:57783"/>
        <dbReference type="ChEBI" id="CHEBI:58349"/>
        <dbReference type="ChEBI" id="CHEBI:78442"/>
        <dbReference type="ChEBI" id="CHEBI:78520"/>
        <dbReference type="EC" id="1.2.1.70"/>
    </reaction>
</comment>
<feature type="domain" description="Quinate/shikimate 5-dehydrogenase/glutamyl-tRNA reductase" evidence="16">
    <location>
        <begin position="181"/>
        <end position="318"/>
    </location>
</feature>
<feature type="binding site" evidence="9 11">
    <location>
        <position position="118"/>
    </location>
    <ligand>
        <name>substrate</name>
    </ligand>
</feature>
<dbReference type="CDD" id="cd05213">
    <property type="entry name" value="NAD_bind_Glutamyl_tRNA_reduct"/>
    <property type="match status" value="1"/>
</dbReference>
<comment type="subunit">
    <text evidence="9">Homodimer.</text>
</comment>
<dbReference type="RefSeq" id="WP_353438942.1">
    <property type="nucleotide sequence ID" value="NZ_CP099959.1"/>
</dbReference>
<comment type="function">
    <text evidence="9">Catalyzes the NADPH-dependent reduction of glutamyl-tRNA(Glu) to glutamate 1-semialdehyde (GSA).</text>
</comment>
<dbReference type="InterPro" id="IPR018214">
    <property type="entry name" value="GluRdtase_CS"/>
</dbReference>
<protein>
    <recommendedName>
        <fullName evidence="8 9">Glutamyl-tRNA reductase</fullName>
        <shortName evidence="9">GluTR</shortName>
        <ecNumber evidence="3 9">1.2.1.70</ecNumber>
    </recommendedName>
</protein>
<dbReference type="EC" id="1.2.1.70" evidence="3 9"/>
<dbReference type="AlphaFoldDB" id="A0AAU8A2I8"/>
<comment type="pathway">
    <text evidence="1 9 14">Porphyrin-containing compound metabolism; protoporphyrin-IX biosynthesis; 5-aminolevulinate from L-glutamyl-tRNA(Glu): step 1/2.</text>
</comment>
<sequence length="444" mass="48853">MKLLTLGINHHTAPVAVREKVAFDPEGLQDALFDLRSHLGSVNRSGLPEATILSTCNRTELYCAANDPASEGEFHEATFDWLAKSQKLAPSILQPHIYTLPQSDAVRHAFRVACGLDSMVIGETQILGQMKDAVRTANDAGALGTYLNQLFQKTFSVAKEVRGSTEIGAHSISMAAASVRLAERIFESIGEQKILFIGAGEMITLCATHFVARKPKATAIANRTIERGQELAESISAQNIEAESFRLNDLPTRLHEFDIIVSSTASPLPIIGLGMVESALKLRRRKPMVMIDLAVPRDFEPEISRLNDVYLYTVDDLGTMAQTGANLRQAAVSQAEIIIEERVGNFMHWLQGRNAVPLIQDIQQQGERLRQIELERALKRLIRGDDPQEVLNAMAQGLTNKFLHGSLHALQHASGSERDALIKLLPKLFTTHSSLDKNSSSDSH</sequence>
<dbReference type="InterPro" id="IPR015895">
    <property type="entry name" value="4pyrrol_synth_GluRdtase_N"/>
</dbReference>
<dbReference type="InterPro" id="IPR036453">
    <property type="entry name" value="GluRdtase_dimer_dom_sf"/>
</dbReference>
<keyword evidence="5 9" id="KW-0560">Oxidoreductase</keyword>
<evidence type="ECO:0000256" key="6">
    <source>
        <dbReference type="ARBA" id="ARBA00023244"/>
    </source>
</evidence>
<dbReference type="SUPFAM" id="SSF51735">
    <property type="entry name" value="NAD(P)-binding Rossmann-fold domains"/>
    <property type="match status" value="1"/>
</dbReference>
<gene>
    <name evidence="9 18" type="primary">hemA</name>
    <name evidence="18" type="ORF">NKE59_00670</name>
</gene>
<feature type="binding site" evidence="9 11">
    <location>
        <position position="129"/>
    </location>
    <ligand>
        <name>substrate</name>
    </ligand>
</feature>
<evidence type="ECO:0000256" key="2">
    <source>
        <dbReference type="ARBA" id="ARBA00005916"/>
    </source>
</evidence>
<feature type="binding site" evidence="9 12">
    <location>
        <begin position="198"/>
        <end position="203"/>
    </location>
    <ligand>
        <name>NADP(+)</name>
        <dbReference type="ChEBI" id="CHEBI:58349"/>
    </ligand>
</feature>
<dbReference type="PANTHER" id="PTHR43013">
    <property type="entry name" value="GLUTAMYL-TRNA REDUCTASE"/>
    <property type="match status" value="1"/>
</dbReference>
<evidence type="ECO:0000256" key="12">
    <source>
        <dbReference type="PIRSR" id="PIRSR000445-3"/>
    </source>
</evidence>
<feature type="site" description="Important for activity" evidence="9 13">
    <location>
        <position position="108"/>
    </location>
</feature>
<dbReference type="SUPFAM" id="SSF69075">
    <property type="entry name" value="Glutamyl tRNA-reductase dimerization domain"/>
    <property type="match status" value="1"/>
</dbReference>
<dbReference type="FunFam" id="3.30.460.30:FF:000001">
    <property type="entry name" value="Glutamyl-tRNA reductase"/>
    <property type="match status" value="1"/>
</dbReference>
<organism evidence="18">
    <name type="scientific">Polynucleobacter sp. UK-FUSCHL-C3</name>
    <dbReference type="NCBI Taxonomy" id="2955208"/>
    <lineage>
        <taxon>Bacteria</taxon>
        <taxon>Pseudomonadati</taxon>
        <taxon>Pseudomonadota</taxon>
        <taxon>Betaproteobacteria</taxon>
        <taxon>Burkholderiales</taxon>
        <taxon>Burkholderiaceae</taxon>
        <taxon>Polynucleobacter</taxon>
    </lineage>
</organism>
<dbReference type="EMBL" id="CP099959">
    <property type="protein sequence ID" value="XCC57839.1"/>
    <property type="molecule type" value="Genomic_DNA"/>
</dbReference>
<dbReference type="GO" id="GO:0008883">
    <property type="term" value="F:glutamyl-tRNA reductase activity"/>
    <property type="evidence" value="ECO:0007669"/>
    <property type="project" value="UniProtKB-UniRule"/>
</dbReference>
<evidence type="ECO:0000313" key="18">
    <source>
        <dbReference type="EMBL" id="XCC57839.1"/>
    </source>
</evidence>
<dbReference type="SUPFAM" id="SSF69742">
    <property type="entry name" value="Glutamyl tRNA-reductase catalytic, N-terminal domain"/>
    <property type="match status" value="1"/>
</dbReference>
<evidence type="ECO:0000256" key="1">
    <source>
        <dbReference type="ARBA" id="ARBA00005059"/>
    </source>
</evidence>
<dbReference type="Gene3D" id="3.40.50.720">
    <property type="entry name" value="NAD(P)-binding Rossmann-like Domain"/>
    <property type="match status" value="1"/>
</dbReference>
<feature type="domain" description="Glutamyl-tRNA reductase N-terminal" evidence="17">
    <location>
        <begin position="6"/>
        <end position="165"/>
    </location>
</feature>
<dbReference type="GO" id="GO:0019353">
    <property type="term" value="P:protoporphyrinogen IX biosynthetic process from glutamate"/>
    <property type="evidence" value="ECO:0007669"/>
    <property type="project" value="TreeGrafter"/>
</dbReference>